<dbReference type="CDD" id="cd18787">
    <property type="entry name" value="SF2_C_DEAD"/>
    <property type="match status" value="1"/>
</dbReference>
<evidence type="ECO:0000256" key="1">
    <source>
        <dbReference type="ARBA" id="ARBA00022741"/>
    </source>
</evidence>
<dbReference type="CDD" id="cd17941">
    <property type="entry name" value="DEADc_DDX10"/>
    <property type="match status" value="1"/>
</dbReference>
<feature type="region of interest" description="Disordered" evidence="9">
    <location>
        <begin position="584"/>
        <end position="628"/>
    </location>
</feature>
<evidence type="ECO:0000256" key="4">
    <source>
        <dbReference type="ARBA" id="ARBA00022840"/>
    </source>
</evidence>
<dbReference type="InterPro" id="IPR014014">
    <property type="entry name" value="RNA_helicase_DEAD_Q_motif"/>
</dbReference>
<dbReference type="Pfam" id="PF00271">
    <property type="entry name" value="Helicase_C"/>
    <property type="match status" value="1"/>
</dbReference>
<feature type="compositionally biased region" description="Acidic residues" evidence="9">
    <location>
        <begin position="555"/>
        <end position="564"/>
    </location>
</feature>
<feature type="short sequence motif" description="Q motif" evidence="6">
    <location>
        <begin position="50"/>
        <end position="78"/>
    </location>
</feature>
<dbReference type="GO" id="GO:0005524">
    <property type="term" value="F:ATP binding"/>
    <property type="evidence" value="ECO:0007669"/>
    <property type="project" value="UniProtKB-UniRule"/>
</dbReference>
<evidence type="ECO:0000256" key="9">
    <source>
        <dbReference type="SAM" id="MobiDB-lite"/>
    </source>
</evidence>
<keyword evidence="5 7" id="KW-0694">RNA-binding</keyword>
<evidence type="ECO:0000313" key="13">
    <source>
        <dbReference type="EMBL" id="GJQ14385.1"/>
    </source>
</evidence>
<evidence type="ECO:0000259" key="12">
    <source>
        <dbReference type="PROSITE" id="PS51195"/>
    </source>
</evidence>
<dbReference type="Pfam" id="PF13959">
    <property type="entry name" value="CTE_SPB4"/>
    <property type="match status" value="1"/>
</dbReference>
<keyword evidence="8" id="KW-0175">Coiled coil</keyword>
<evidence type="ECO:0000259" key="10">
    <source>
        <dbReference type="PROSITE" id="PS51192"/>
    </source>
</evidence>
<dbReference type="PROSITE" id="PS51195">
    <property type="entry name" value="Q_MOTIF"/>
    <property type="match status" value="1"/>
</dbReference>
<evidence type="ECO:0000256" key="8">
    <source>
        <dbReference type="SAM" id="Coils"/>
    </source>
</evidence>
<sequence length="671" mass="77848">MRPKRTSYSFSKEKKERENITQQVAIIPPRLTLKSTLTQNSQNTQVYYATQFNQLPISRRTLFALTDNSYQYLTAIQKKALPLALRGNDVLGAARTGSGKTLTFLIPILELLWRLEWTHWDGLGALIISPTRELAMQIFQVLRKVGKNHSLSAGLVIGGTDFEEERERIGRMNILIATPGRLLQHMDQSTDFDCSRLQILVLDEADQILDMGFERTIDAILRNLPKQRQTLLFSATQTRSVQALARLSLKEPEYVAVYERNQQQHSEEDSKEEEDVQRREDSFVDIPFLLKQSYAIVEAPEKLNILWSFIKSHVRCKIIVFLASCKQVRFVYESFRRMKPGLVLLHIHGRMKQSKRMNMYQQFCGQSYACLLATDVAARGLDFPHVDWVIQVDCPSHVQSYVHRIGRTARMNRSGNSLLFLLPSELDFLERLKSHQIEPKKHVVNRKKTRDISGTLASLNASDVSLKYLSQRALCCYIRSIALEGDKQIFDASQLPINEMTSAYGLVTLPKYKIPKAAIRNETSRNAFGYRRENTQEAVELQLEKPIFPLTKNNEEEEEEEEEEWLHPVDKEKKEEEEDWMELIPSWKAQELEQTRRVERRKGKPRNQAGSPSLLADLGESEEKEVPSTIDEYAQRVRDKLQSQLEYIKQVERNRVKEMHKKRKRLQKNDE</sequence>
<dbReference type="Gene3D" id="3.40.50.300">
    <property type="entry name" value="P-loop containing nucleotide triphosphate hydrolases"/>
    <property type="match status" value="2"/>
</dbReference>
<evidence type="ECO:0000256" key="2">
    <source>
        <dbReference type="ARBA" id="ARBA00022801"/>
    </source>
</evidence>
<evidence type="ECO:0000256" key="3">
    <source>
        <dbReference type="ARBA" id="ARBA00022806"/>
    </source>
</evidence>
<feature type="domain" description="DEAD-box RNA helicase Q" evidence="12">
    <location>
        <begin position="50"/>
        <end position="78"/>
    </location>
</feature>
<dbReference type="EC" id="3.6.4.13" evidence="7"/>
<dbReference type="GO" id="GO:0003723">
    <property type="term" value="F:RNA binding"/>
    <property type="evidence" value="ECO:0007669"/>
    <property type="project" value="UniProtKB-UniRule"/>
</dbReference>
<dbReference type="PROSITE" id="PS51194">
    <property type="entry name" value="HELICASE_CTER"/>
    <property type="match status" value="1"/>
</dbReference>
<dbReference type="Pfam" id="PF00270">
    <property type="entry name" value="DEAD"/>
    <property type="match status" value="1"/>
</dbReference>
<dbReference type="SUPFAM" id="SSF52540">
    <property type="entry name" value="P-loop containing nucleoside triphosphate hydrolases"/>
    <property type="match status" value="1"/>
</dbReference>
<dbReference type="InterPro" id="IPR014001">
    <property type="entry name" value="Helicase_ATP-bd"/>
</dbReference>
<dbReference type="InterPro" id="IPR011545">
    <property type="entry name" value="DEAD/DEAH_box_helicase_dom"/>
</dbReference>
<reference evidence="13" key="2">
    <citation type="submission" date="2022-01" db="EMBL/GenBank/DDBJ databases">
        <authorList>
            <person name="Hirooka S."/>
            <person name="Miyagishima S.Y."/>
        </authorList>
    </citation>
    <scope>NUCLEOTIDE SEQUENCE</scope>
    <source>
        <strain evidence="13">NBRC 102759</strain>
    </source>
</reference>
<evidence type="ECO:0000256" key="7">
    <source>
        <dbReference type="RuleBase" id="RU365068"/>
    </source>
</evidence>
<protein>
    <recommendedName>
        <fullName evidence="7">ATP-dependent RNA helicase</fullName>
        <ecNumber evidence="7">3.6.4.13</ecNumber>
    </recommendedName>
</protein>
<keyword evidence="4 7" id="KW-0067">ATP-binding</keyword>
<feature type="domain" description="Helicase ATP-binding" evidence="10">
    <location>
        <begin position="81"/>
        <end position="255"/>
    </location>
</feature>
<gene>
    <name evidence="13" type="ORF">GpartN1_g6176.t1</name>
</gene>
<comment type="catalytic activity">
    <reaction evidence="7">
        <text>ATP + H2O = ADP + phosphate + H(+)</text>
        <dbReference type="Rhea" id="RHEA:13065"/>
        <dbReference type="ChEBI" id="CHEBI:15377"/>
        <dbReference type="ChEBI" id="CHEBI:15378"/>
        <dbReference type="ChEBI" id="CHEBI:30616"/>
        <dbReference type="ChEBI" id="CHEBI:43474"/>
        <dbReference type="ChEBI" id="CHEBI:456216"/>
        <dbReference type="EC" id="3.6.4.13"/>
    </reaction>
</comment>
<keyword evidence="2 7" id="KW-0378">Hydrolase</keyword>
<feature type="coiled-coil region" evidence="8">
    <location>
        <begin position="634"/>
        <end position="669"/>
    </location>
</feature>
<dbReference type="EMBL" id="BQMJ01000054">
    <property type="protein sequence ID" value="GJQ14385.1"/>
    <property type="molecule type" value="Genomic_DNA"/>
</dbReference>
<reference evidence="13" key="1">
    <citation type="journal article" date="2022" name="Proc. Natl. Acad. Sci. U.S.A.">
        <title>Life cycle and functional genomics of the unicellular red alga Galdieria for elucidating algal and plant evolution and industrial use.</title>
        <authorList>
            <person name="Hirooka S."/>
            <person name="Itabashi T."/>
            <person name="Ichinose T.M."/>
            <person name="Onuma R."/>
            <person name="Fujiwara T."/>
            <person name="Yamashita S."/>
            <person name="Jong L.W."/>
            <person name="Tomita R."/>
            <person name="Iwane A.H."/>
            <person name="Miyagishima S.Y."/>
        </authorList>
    </citation>
    <scope>NUCLEOTIDE SEQUENCE</scope>
    <source>
        <strain evidence="13">NBRC 102759</strain>
    </source>
</reference>
<evidence type="ECO:0000256" key="6">
    <source>
        <dbReference type="PROSITE-ProRule" id="PRU00552"/>
    </source>
</evidence>
<dbReference type="GO" id="GO:0016787">
    <property type="term" value="F:hydrolase activity"/>
    <property type="evidence" value="ECO:0007669"/>
    <property type="project" value="UniProtKB-KW"/>
</dbReference>
<keyword evidence="3 7" id="KW-0347">Helicase</keyword>
<keyword evidence="1 7" id="KW-0547">Nucleotide-binding</keyword>
<dbReference type="OrthoDB" id="10259640at2759"/>
<comment type="caution">
    <text evidence="13">The sequence shown here is derived from an EMBL/GenBank/DDBJ whole genome shotgun (WGS) entry which is preliminary data.</text>
</comment>
<proteinExistence type="inferred from homology"/>
<name>A0A9C7Q1X5_9RHOD</name>
<organism evidence="13 14">
    <name type="scientific">Galdieria partita</name>
    <dbReference type="NCBI Taxonomy" id="83374"/>
    <lineage>
        <taxon>Eukaryota</taxon>
        <taxon>Rhodophyta</taxon>
        <taxon>Bangiophyceae</taxon>
        <taxon>Galdieriales</taxon>
        <taxon>Galdieriaceae</taxon>
        <taxon>Galdieria</taxon>
    </lineage>
</organism>
<dbReference type="InterPro" id="IPR025313">
    <property type="entry name" value="SPB4-like_CTE"/>
</dbReference>
<comment type="function">
    <text evidence="7">RNA helicase.</text>
</comment>
<dbReference type="InterPro" id="IPR001650">
    <property type="entry name" value="Helicase_C-like"/>
</dbReference>
<dbReference type="PANTHER" id="PTHR24031">
    <property type="entry name" value="RNA HELICASE"/>
    <property type="match status" value="1"/>
</dbReference>
<dbReference type="Proteomes" id="UP001061958">
    <property type="component" value="Unassembled WGS sequence"/>
</dbReference>
<dbReference type="SMART" id="SM00490">
    <property type="entry name" value="HELICc"/>
    <property type="match status" value="1"/>
</dbReference>
<dbReference type="GO" id="GO:0003724">
    <property type="term" value="F:RNA helicase activity"/>
    <property type="evidence" value="ECO:0007669"/>
    <property type="project" value="UniProtKB-EC"/>
</dbReference>
<keyword evidence="14" id="KW-1185">Reference proteome</keyword>
<feature type="domain" description="Helicase C-terminal" evidence="11">
    <location>
        <begin position="308"/>
        <end position="453"/>
    </location>
</feature>
<evidence type="ECO:0000259" key="11">
    <source>
        <dbReference type="PROSITE" id="PS51194"/>
    </source>
</evidence>
<accession>A0A9C7Q1X5</accession>
<evidence type="ECO:0000256" key="5">
    <source>
        <dbReference type="ARBA" id="ARBA00022884"/>
    </source>
</evidence>
<comment type="domain">
    <text evidence="7">The Q motif is unique to and characteristic of the DEAD box family of RNA helicases and controls ATP binding and hydrolysis.</text>
</comment>
<comment type="similarity">
    <text evidence="7">Belongs to the DEAD box helicase family.</text>
</comment>
<evidence type="ECO:0000313" key="14">
    <source>
        <dbReference type="Proteomes" id="UP001061958"/>
    </source>
</evidence>
<feature type="region of interest" description="Disordered" evidence="9">
    <location>
        <begin position="551"/>
        <end position="572"/>
    </location>
</feature>
<dbReference type="AlphaFoldDB" id="A0A9C7Q1X5"/>
<dbReference type="PROSITE" id="PS51192">
    <property type="entry name" value="HELICASE_ATP_BIND_1"/>
    <property type="match status" value="1"/>
</dbReference>
<dbReference type="SMART" id="SM00487">
    <property type="entry name" value="DEXDc"/>
    <property type="match status" value="1"/>
</dbReference>
<dbReference type="InterPro" id="IPR027417">
    <property type="entry name" value="P-loop_NTPase"/>
</dbReference>
<dbReference type="SMART" id="SM01178">
    <property type="entry name" value="DUF4217"/>
    <property type="match status" value="1"/>
</dbReference>